<comment type="subcellular location">
    <subcellularLocation>
        <location evidence="1">Membrane</location>
        <topology evidence="1">Multi-pass membrane protein</topology>
    </subcellularLocation>
</comment>
<evidence type="ECO:0000256" key="7">
    <source>
        <dbReference type="ARBA" id="ARBA00023136"/>
    </source>
</evidence>
<feature type="transmembrane region" description="Helical" evidence="8">
    <location>
        <begin position="146"/>
        <end position="165"/>
    </location>
</feature>
<keyword evidence="5 8" id="KW-0812">Transmembrane</keyword>
<dbReference type="Proteomes" id="UP001597343">
    <property type="component" value="Unassembled WGS sequence"/>
</dbReference>
<feature type="transmembrane region" description="Helical" evidence="8">
    <location>
        <begin position="270"/>
        <end position="293"/>
    </location>
</feature>
<feature type="transmembrane region" description="Helical" evidence="8">
    <location>
        <begin position="80"/>
        <end position="106"/>
    </location>
</feature>
<evidence type="ECO:0000256" key="1">
    <source>
        <dbReference type="ARBA" id="ARBA00004141"/>
    </source>
</evidence>
<keyword evidence="6 8" id="KW-1133">Transmembrane helix</keyword>
<feature type="transmembrane region" description="Helical" evidence="8">
    <location>
        <begin position="334"/>
        <end position="356"/>
    </location>
</feature>
<evidence type="ECO:0000313" key="10">
    <source>
        <dbReference type="Proteomes" id="UP001597343"/>
    </source>
</evidence>
<proteinExistence type="inferred from homology"/>
<comment type="similarity">
    <text evidence="2">Belongs to the amino acid-polyamine-organocation (APC) superfamily. Spore germination protein (SGP) (TC 2.A.3.9) family.</text>
</comment>
<comment type="caution">
    <text evidence="9">The sequence shown here is derived from an EMBL/GenBank/DDBJ whole genome shotgun (WGS) entry which is preliminary data.</text>
</comment>
<feature type="transmembrane region" description="Helical" evidence="8">
    <location>
        <begin position="38"/>
        <end position="60"/>
    </location>
</feature>
<keyword evidence="10" id="KW-1185">Reference proteome</keyword>
<reference evidence="10" key="1">
    <citation type="journal article" date="2019" name="Int. J. Syst. Evol. Microbiol.">
        <title>The Global Catalogue of Microorganisms (GCM) 10K type strain sequencing project: providing services to taxonomists for standard genome sequencing and annotation.</title>
        <authorList>
            <consortium name="The Broad Institute Genomics Platform"/>
            <consortium name="The Broad Institute Genome Sequencing Center for Infectious Disease"/>
            <person name="Wu L."/>
            <person name="Ma J."/>
        </authorList>
    </citation>
    <scope>NUCLEOTIDE SEQUENCE [LARGE SCALE GENOMIC DNA]</scope>
    <source>
        <strain evidence="10">CGMCC 1.13574</strain>
    </source>
</reference>
<evidence type="ECO:0000256" key="2">
    <source>
        <dbReference type="ARBA" id="ARBA00007998"/>
    </source>
</evidence>
<dbReference type="InterPro" id="IPR004761">
    <property type="entry name" value="Spore_GerAB"/>
</dbReference>
<name>A0ABW4ZXQ1_9BACL</name>
<dbReference type="PANTHER" id="PTHR34975">
    <property type="entry name" value="SPORE GERMINATION PROTEIN A2"/>
    <property type="match status" value="1"/>
</dbReference>
<organism evidence="9 10">
    <name type="scientific">Tumebacillus lipolyticus</name>
    <dbReference type="NCBI Taxonomy" id="1280370"/>
    <lineage>
        <taxon>Bacteria</taxon>
        <taxon>Bacillati</taxon>
        <taxon>Bacillota</taxon>
        <taxon>Bacilli</taxon>
        <taxon>Bacillales</taxon>
        <taxon>Alicyclobacillaceae</taxon>
        <taxon>Tumebacillus</taxon>
    </lineage>
</organism>
<evidence type="ECO:0000256" key="3">
    <source>
        <dbReference type="ARBA" id="ARBA00022448"/>
    </source>
</evidence>
<gene>
    <name evidence="9" type="ORF">ACFSOY_10195</name>
</gene>
<dbReference type="NCBIfam" id="TIGR00912">
    <property type="entry name" value="2A0309"/>
    <property type="match status" value="1"/>
</dbReference>
<feature type="transmembrane region" description="Helical" evidence="8">
    <location>
        <begin position="118"/>
        <end position="134"/>
    </location>
</feature>
<keyword evidence="3" id="KW-0813">Transport</keyword>
<feature type="transmembrane region" description="Helical" evidence="8">
    <location>
        <begin position="185"/>
        <end position="203"/>
    </location>
</feature>
<feature type="transmembrane region" description="Helical" evidence="8">
    <location>
        <begin position="305"/>
        <end position="328"/>
    </location>
</feature>
<evidence type="ECO:0000256" key="6">
    <source>
        <dbReference type="ARBA" id="ARBA00022989"/>
    </source>
</evidence>
<keyword evidence="7 8" id="KW-0472">Membrane</keyword>
<accession>A0ABW4ZXQ1</accession>
<dbReference type="RefSeq" id="WP_386046262.1">
    <property type="nucleotide sequence ID" value="NZ_JBHUIO010000005.1"/>
</dbReference>
<feature type="transmembrane region" description="Helical" evidence="8">
    <location>
        <begin position="12"/>
        <end position="32"/>
    </location>
</feature>
<dbReference type="Pfam" id="PF03845">
    <property type="entry name" value="Spore_permease"/>
    <property type="match status" value="1"/>
</dbReference>
<evidence type="ECO:0000256" key="5">
    <source>
        <dbReference type="ARBA" id="ARBA00022692"/>
    </source>
</evidence>
<evidence type="ECO:0000256" key="4">
    <source>
        <dbReference type="ARBA" id="ARBA00022544"/>
    </source>
</evidence>
<sequence>MKGVKIDFLQLLMIFVMSTGLINHVILIPILLESSGRDSWITSIIATLFALLWCFLPSFIIKKMDGKHVRDWLKDSIGSLFAYLLIGLLVAFLFIHFFATLFDLIYWTKASYLPNTPVYALAIPILVFCALNAMHGIRSVGRMCSLLLPFVILFGIFVATTNIPRKDYTLLKPILEHGIHPILDGMIYASTGFLELFLVVLLHHRVSSSFSWKKFALLVLLLLGLTLGPLTGAIIEFGPAEAARLRYPAFEEWRLVRIGDYIEHLDFLSIYQWIAGAYIRMSLLIYLITEMFIPEDPQHQKQRTWMLFSLIAVSLLVFTLPISDMVFIDWQKKFILPVTCLGMLFFSFLFAILALLRKKEEGKEDVSSPKTRQIV</sequence>
<keyword evidence="4" id="KW-0309">Germination</keyword>
<protein>
    <submittedName>
        <fullName evidence="9">Endospore germination permease</fullName>
    </submittedName>
</protein>
<feature type="transmembrane region" description="Helical" evidence="8">
    <location>
        <begin position="215"/>
        <end position="235"/>
    </location>
</feature>
<evidence type="ECO:0000256" key="8">
    <source>
        <dbReference type="SAM" id="Phobius"/>
    </source>
</evidence>
<evidence type="ECO:0000313" key="9">
    <source>
        <dbReference type="EMBL" id="MFD2170370.1"/>
    </source>
</evidence>
<dbReference type="EMBL" id="JBHUIO010000005">
    <property type="protein sequence ID" value="MFD2170370.1"/>
    <property type="molecule type" value="Genomic_DNA"/>
</dbReference>
<dbReference type="PANTHER" id="PTHR34975:SF2">
    <property type="entry name" value="SPORE GERMINATION PROTEIN A2"/>
    <property type="match status" value="1"/>
</dbReference>